<dbReference type="AlphaFoldDB" id="A0A426Z1E4"/>
<reference evidence="2 3" key="1">
    <citation type="journal article" date="2014" name="Agronomy (Basel)">
        <title>A Draft Genome Sequence for Ensete ventricosum, the Drought-Tolerant Tree Against Hunger.</title>
        <authorList>
            <person name="Harrison J."/>
            <person name="Moore K.A."/>
            <person name="Paszkiewicz K."/>
            <person name="Jones T."/>
            <person name="Grant M."/>
            <person name="Ambacheew D."/>
            <person name="Muzemil S."/>
            <person name="Studholme D.J."/>
        </authorList>
    </citation>
    <scope>NUCLEOTIDE SEQUENCE [LARGE SCALE GENOMIC DNA]</scope>
</reference>
<gene>
    <name evidence="2" type="ORF">B296_00047020</name>
</gene>
<feature type="region of interest" description="Disordered" evidence="1">
    <location>
        <begin position="63"/>
        <end position="85"/>
    </location>
</feature>
<evidence type="ECO:0000313" key="3">
    <source>
        <dbReference type="Proteomes" id="UP000287651"/>
    </source>
</evidence>
<comment type="caution">
    <text evidence="2">The sequence shown here is derived from an EMBL/GenBank/DDBJ whole genome shotgun (WGS) entry which is preliminary data.</text>
</comment>
<protein>
    <submittedName>
        <fullName evidence="2">Uncharacterized protein</fullName>
    </submittedName>
</protein>
<organism evidence="2 3">
    <name type="scientific">Ensete ventricosum</name>
    <name type="common">Abyssinian banana</name>
    <name type="synonym">Musa ensete</name>
    <dbReference type="NCBI Taxonomy" id="4639"/>
    <lineage>
        <taxon>Eukaryota</taxon>
        <taxon>Viridiplantae</taxon>
        <taxon>Streptophyta</taxon>
        <taxon>Embryophyta</taxon>
        <taxon>Tracheophyta</taxon>
        <taxon>Spermatophyta</taxon>
        <taxon>Magnoliopsida</taxon>
        <taxon>Liliopsida</taxon>
        <taxon>Zingiberales</taxon>
        <taxon>Musaceae</taxon>
        <taxon>Ensete</taxon>
    </lineage>
</organism>
<evidence type="ECO:0000256" key="1">
    <source>
        <dbReference type="SAM" id="MobiDB-lite"/>
    </source>
</evidence>
<name>A0A426Z1E4_ENSVE</name>
<evidence type="ECO:0000313" key="2">
    <source>
        <dbReference type="EMBL" id="RRT57800.1"/>
    </source>
</evidence>
<accession>A0A426Z1E4</accession>
<proteinExistence type="predicted"/>
<dbReference type="EMBL" id="AMZH03008998">
    <property type="protein sequence ID" value="RRT57800.1"/>
    <property type="molecule type" value="Genomic_DNA"/>
</dbReference>
<dbReference type="Proteomes" id="UP000287651">
    <property type="component" value="Unassembled WGS sequence"/>
</dbReference>
<feature type="compositionally biased region" description="Basic residues" evidence="1">
    <location>
        <begin position="73"/>
        <end position="83"/>
    </location>
</feature>
<feature type="compositionally biased region" description="Basic and acidic residues" evidence="1">
    <location>
        <begin position="63"/>
        <end position="72"/>
    </location>
</feature>
<feature type="non-terminal residue" evidence="2">
    <location>
        <position position="109"/>
    </location>
</feature>
<sequence>MKPGGGEYAVPEMNKAVRPRVARYVPVQQLTGTWTDRYRAVPVKLTVGSRFRPSGSIEGEIDRRRSIEEEKGKKKRKRRKKKYLVPSSLACPRRPWAILSPHGERDQGD</sequence>